<protein>
    <submittedName>
        <fullName evidence="2">Pro-kumamolisin, activation domain-containing protein</fullName>
    </submittedName>
</protein>
<dbReference type="AlphaFoldDB" id="A0AAD7HQK3"/>
<dbReference type="PANTHER" id="PTHR14218">
    <property type="entry name" value="PROTEASE S8 TRIPEPTIDYL PEPTIDASE I CLN2"/>
    <property type="match status" value="1"/>
</dbReference>
<keyword evidence="3" id="KW-1185">Reference proteome</keyword>
<proteinExistence type="predicted"/>
<dbReference type="GO" id="GO:0004175">
    <property type="term" value="F:endopeptidase activity"/>
    <property type="evidence" value="ECO:0007669"/>
    <property type="project" value="TreeGrafter"/>
</dbReference>
<dbReference type="InterPro" id="IPR050819">
    <property type="entry name" value="Tripeptidyl-peptidase_I"/>
</dbReference>
<dbReference type="GO" id="GO:0006508">
    <property type="term" value="P:proteolysis"/>
    <property type="evidence" value="ECO:0007669"/>
    <property type="project" value="TreeGrafter"/>
</dbReference>
<dbReference type="EMBL" id="JARKIB010000193">
    <property type="protein sequence ID" value="KAJ7725564.1"/>
    <property type="molecule type" value="Genomic_DNA"/>
</dbReference>
<organism evidence="2 3">
    <name type="scientific">Mycena metata</name>
    <dbReference type="NCBI Taxonomy" id="1033252"/>
    <lineage>
        <taxon>Eukaryota</taxon>
        <taxon>Fungi</taxon>
        <taxon>Dikarya</taxon>
        <taxon>Basidiomycota</taxon>
        <taxon>Agaricomycotina</taxon>
        <taxon>Agaricomycetes</taxon>
        <taxon>Agaricomycetidae</taxon>
        <taxon>Agaricales</taxon>
        <taxon>Marasmiineae</taxon>
        <taxon>Mycenaceae</taxon>
        <taxon>Mycena</taxon>
    </lineage>
</organism>
<evidence type="ECO:0000313" key="2">
    <source>
        <dbReference type="EMBL" id="KAJ7725564.1"/>
    </source>
</evidence>
<gene>
    <name evidence="2" type="ORF">B0H16DRAFT_1781899</name>
</gene>
<dbReference type="SMART" id="SM00944">
    <property type="entry name" value="Pro-kuma_activ"/>
    <property type="match status" value="1"/>
</dbReference>
<feature type="domain" description="Peptidase S53 activation" evidence="1">
    <location>
        <begin position="59"/>
        <end position="215"/>
    </location>
</feature>
<dbReference type="SUPFAM" id="SSF54897">
    <property type="entry name" value="Protease propeptides/inhibitors"/>
    <property type="match status" value="1"/>
</dbReference>
<dbReference type="PANTHER" id="PTHR14218:SF19">
    <property type="entry name" value="SERINE PROTEASE AORO, PUTATIVE (AFU_ORTHOLOGUE AFUA_6G10250)-RELATED"/>
    <property type="match status" value="1"/>
</dbReference>
<evidence type="ECO:0000313" key="3">
    <source>
        <dbReference type="Proteomes" id="UP001215598"/>
    </source>
</evidence>
<reference evidence="2" key="1">
    <citation type="submission" date="2023-03" db="EMBL/GenBank/DDBJ databases">
        <title>Massive genome expansion in bonnet fungi (Mycena s.s.) driven by repeated elements and novel gene families across ecological guilds.</title>
        <authorList>
            <consortium name="Lawrence Berkeley National Laboratory"/>
            <person name="Harder C.B."/>
            <person name="Miyauchi S."/>
            <person name="Viragh M."/>
            <person name="Kuo A."/>
            <person name="Thoen E."/>
            <person name="Andreopoulos B."/>
            <person name="Lu D."/>
            <person name="Skrede I."/>
            <person name="Drula E."/>
            <person name="Henrissat B."/>
            <person name="Morin E."/>
            <person name="Kohler A."/>
            <person name="Barry K."/>
            <person name="LaButti K."/>
            <person name="Morin E."/>
            <person name="Salamov A."/>
            <person name="Lipzen A."/>
            <person name="Mereny Z."/>
            <person name="Hegedus B."/>
            <person name="Baldrian P."/>
            <person name="Stursova M."/>
            <person name="Weitz H."/>
            <person name="Taylor A."/>
            <person name="Grigoriev I.V."/>
            <person name="Nagy L.G."/>
            <person name="Martin F."/>
            <person name="Kauserud H."/>
        </authorList>
    </citation>
    <scope>NUCLEOTIDE SEQUENCE</scope>
    <source>
        <strain evidence="2">CBHHK182m</strain>
    </source>
</reference>
<comment type="caution">
    <text evidence="2">The sequence shown here is derived from an EMBL/GenBank/DDBJ whole genome shotgun (WGS) entry which is preliminary data.</text>
</comment>
<name>A0AAD7HQK3_9AGAR</name>
<dbReference type="Proteomes" id="UP001215598">
    <property type="component" value="Unassembled WGS sequence"/>
</dbReference>
<dbReference type="CDD" id="cd11377">
    <property type="entry name" value="Pro-peptidase_S53"/>
    <property type="match status" value="1"/>
</dbReference>
<dbReference type="InterPro" id="IPR015366">
    <property type="entry name" value="S53_propep"/>
</dbReference>
<sequence length="221" mass="24625">MISKKWNYVSEKWNYVEKSTQTYSRIGNTYLSELSSKQVEKMVHAIAFNSREACRRFPPVGLDSAPPYGPQQRHPVAQNLHQLEDLLLSVSHPDSPTYGQHWSPAQIVDFFSPSHEPIAAVKNWLVDSGLSPERLRLSPSRGWINVDVTVAEAEDLLRTYTHPSSGVEQFGCHNYGPREKAVACRGSVGVSRCKTDTVSGTLSSCTQGVYSTTPWISCIKV</sequence>
<dbReference type="GO" id="GO:0008240">
    <property type="term" value="F:tripeptidyl-peptidase activity"/>
    <property type="evidence" value="ECO:0007669"/>
    <property type="project" value="TreeGrafter"/>
</dbReference>
<dbReference type="Pfam" id="PF09286">
    <property type="entry name" value="Pro-kuma_activ"/>
    <property type="match status" value="1"/>
</dbReference>
<evidence type="ECO:0000259" key="1">
    <source>
        <dbReference type="SMART" id="SM00944"/>
    </source>
</evidence>
<accession>A0AAD7HQK3</accession>